<dbReference type="Proteomes" id="UP000321578">
    <property type="component" value="Unassembled WGS sequence"/>
</dbReference>
<dbReference type="EMBL" id="VORO01000008">
    <property type="protein sequence ID" value="TXD89200.1"/>
    <property type="molecule type" value="Genomic_DNA"/>
</dbReference>
<proteinExistence type="predicted"/>
<dbReference type="AlphaFoldDB" id="A0A5C6ZJ39"/>
<reference evidence="1 2" key="1">
    <citation type="submission" date="2019-08" db="EMBL/GenBank/DDBJ databases">
        <title>Genomes of Subsaximicrobium wynnwilliamsii strains.</title>
        <authorList>
            <person name="Bowman J.P."/>
        </authorList>
    </citation>
    <scope>NUCLEOTIDE SEQUENCE [LARGE SCALE GENOMIC DNA]</scope>
    <source>
        <strain evidence="1 2">2-80-2</strain>
    </source>
</reference>
<evidence type="ECO:0000313" key="2">
    <source>
        <dbReference type="Proteomes" id="UP000321578"/>
    </source>
</evidence>
<organism evidence="1 2">
    <name type="scientific">Subsaximicrobium wynnwilliamsii</name>
    <dbReference type="NCBI Taxonomy" id="291179"/>
    <lineage>
        <taxon>Bacteria</taxon>
        <taxon>Pseudomonadati</taxon>
        <taxon>Bacteroidota</taxon>
        <taxon>Flavobacteriia</taxon>
        <taxon>Flavobacteriales</taxon>
        <taxon>Flavobacteriaceae</taxon>
        <taxon>Subsaximicrobium</taxon>
    </lineage>
</organism>
<protein>
    <submittedName>
        <fullName evidence="1">Uncharacterized protein</fullName>
    </submittedName>
</protein>
<sequence>MHKYNRQNFFKLPFCEYIIKANSGMKGMSRPCCYRPNCFSHKFSVFSLPSSVFRLPSSVFRLPSSVFRPLKSTPFTFKPI</sequence>
<accession>A0A5C6ZJ39</accession>
<comment type="caution">
    <text evidence="1">The sequence shown here is derived from an EMBL/GenBank/DDBJ whole genome shotgun (WGS) entry which is preliminary data.</text>
</comment>
<name>A0A5C6ZJ39_9FLAO</name>
<evidence type="ECO:0000313" key="1">
    <source>
        <dbReference type="EMBL" id="TXD89200.1"/>
    </source>
</evidence>
<gene>
    <name evidence="1" type="ORF">ESY86_09075</name>
</gene>
<keyword evidence="2" id="KW-1185">Reference proteome</keyword>